<sequence>MEIYRVDPRFRKRVGNNLLVNGQARILHDKQAVYAVVVHNDSDLDLWPYLAYMDTNGFGINLLYHPEPTSTPPPLRRHSFLEIGCGSGNAMSDPLSFPLPEHQQEDSGFLKLFVSTTYTSMGLLEQGSSSLLGVESSVTPRPATPLRQDETRTQKWDTALACLTLTQSMRQGKRVD</sequence>
<evidence type="ECO:0000313" key="1">
    <source>
        <dbReference type="EMBL" id="EGO25661.1"/>
    </source>
</evidence>
<dbReference type="KEGG" id="sla:SERLADRAFT_466168"/>
<reference evidence="1" key="1">
    <citation type="submission" date="2011-04" db="EMBL/GenBank/DDBJ databases">
        <title>Evolution of plant cell wall degrading machinery underlies the functional diversity of forest fungi.</title>
        <authorList>
            <consortium name="US DOE Joint Genome Institute (JGI-PGF)"/>
            <person name="Eastwood D.C."/>
            <person name="Floudas D."/>
            <person name="Binder M."/>
            <person name="Majcherczyk A."/>
            <person name="Schneider P."/>
            <person name="Aerts A."/>
            <person name="Asiegbu F.O."/>
            <person name="Baker S.E."/>
            <person name="Barry K."/>
            <person name="Bendiksby M."/>
            <person name="Blumentritt M."/>
            <person name="Coutinho P.M."/>
            <person name="Cullen D."/>
            <person name="Cullen D."/>
            <person name="Gathman A."/>
            <person name="Goodell B."/>
            <person name="Henrissat B."/>
            <person name="Ihrmark K."/>
            <person name="Kauserud H."/>
            <person name="Kohler A."/>
            <person name="LaButti K."/>
            <person name="Lapidus A."/>
            <person name="Lavin J.L."/>
            <person name="Lee Y.-H."/>
            <person name="Lindquist E."/>
            <person name="Lilly W."/>
            <person name="Lucas S."/>
            <person name="Morin E."/>
            <person name="Murat C."/>
            <person name="Oguiza J.A."/>
            <person name="Park J."/>
            <person name="Pisabarro A.G."/>
            <person name="Riley R."/>
            <person name="Rosling A."/>
            <person name="Salamov A."/>
            <person name="Schmidt O."/>
            <person name="Schmutz J."/>
            <person name="Skrede I."/>
            <person name="Stenlid J."/>
            <person name="Wiebenga A."/>
            <person name="Xie X."/>
            <person name="Kues U."/>
            <person name="Hibbett D.S."/>
            <person name="Hoffmeister D."/>
            <person name="Hogberg N."/>
            <person name="Martin F."/>
            <person name="Grigoriev I.V."/>
            <person name="Watkinson S.C."/>
        </authorList>
    </citation>
    <scope>NUCLEOTIDE SEQUENCE</scope>
    <source>
        <strain evidence="1">S7.9</strain>
    </source>
</reference>
<dbReference type="RefSeq" id="XP_007317783.1">
    <property type="nucleotide sequence ID" value="XM_007317721.1"/>
</dbReference>
<gene>
    <name evidence="1" type="ORF">SERLADRAFT_466168</name>
</gene>
<protein>
    <submittedName>
        <fullName evidence="1">Uncharacterized protein</fullName>
    </submittedName>
</protein>
<dbReference type="AlphaFoldDB" id="F8NTI9"/>
<name>F8NTI9_SERL9</name>
<proteinExistence type="predicted"/>
<dbReference type="OrthoDB" id="3223806at2759"/>
<dbReference type="EMBL" id="GL945433">
    <property type="protein sequence ID" value="EGO25661.1"/>
    <property type="molecule type" value="Genomic_DNA"/>
</dbReference>
<dbReference type="GeneID" id="18819020"/>
<organism>
    <name type="scientific">Serpula lacrymans var. lacrymans (strain S7.9)</name>
    <name type="common">Dry rot fungus</name>
    <dbReference type="NCBI Taxonomy" id="578457"/>
    <lineage>
        <taxon>Eukaryota</taxon>
        <taxon>Fungi</taxon>
        <taxon>Dikarya</taxon>
        <taxon>Basidiomycota</taxon>
        <taxon>Agaricomycotina</taxon>
        <taxon>Agaricomycetes</taxon>
        <taxon>Agaricomycetidae</taxon>
        <taxon>Boletales</taxon>
        <taxon>Coniophorineae</taxon>
        <taxon>Serpulaceae</taxon>
        <taxon>Serpula</taxon>
    </lineage>
</organism>
<dbReference type="HOGENOM" id="CLU_1526076_0_0_1"/>
<accession>F8NTI9</accession>
<dbReference type="Proteomes" id="UP000008064">
    <property type="component" value="Unassembled WGS sequence"/>
</dbReference>